<dbReference type="EMBL" id="LYMM01000022">
    <property type="protein sequence ID" value="PNU05838.1"/>
    <property type="molecule type" value="Genomic_DNA"/>
</dbReference>
<dbReference type="OrthoDB" id="8442522at2"/>
<organism evidence="1 2">
    <name type="scientific">Novosphingobium guangzhouense</name>
    <dbReference type="NCBI Taxonomy" id="1850347"/>
    <lineage>
        <taxon>Bacteria</taxon>
        <taxon>Pseudomonadati</taxon>
        <taxon>Pseudomonadota</taxon>
        <taxon>Alphaproteobacteria</taxon>
        <taxon>Sphingomonadales</taxon>
        <taxon>Sphingomonadaceae</taxon>
        <taxon>Novosphingobium</taxon>
    </lineage>
</organism>
<proteinExistence type="predicted"/>
<dbReference type="Pfam" id="PF25187">
    <property type="entry name" value="Acb3"/>
    <property type="match status" value="1"/>
</dbReference>
<gene>
    <name evidence="1" type="ORF">A8V01_14835</name>
</gene>
<evidence type="ECO:0000313" key="1">
    <source>
        <dbReference type="EMBL" id="PNU05838.1"/>
    </source>
</evidence>
<evidence type="ECO:0000313" key="2">
    <source>
        <dbReference type="Proteomes" id="UP000236327"/>
    </source>
</evidence>
<accession>A0A2K2G4C1</accession>
<comment type="caution">
    <text evidence="1">The sequence shown here is derived from an EMBL/GenBank/DDBJ whole genome shotgun (WGS) entry which is preliminary data.</text>
</comment>
<dbReference type="RefSeq" id="WP_103095044.1">
    <property type="nucleotide sequence ID" value="NZ_LYMM01000022.1"/>
</dbReference>
<reference evidence="1 2" key="1">
    <citation type="submission" date="2016-05" db="EMBL/GenBank/DDBJ databases">
        <title>Complete genome sequence of Novosphingobium guangzhouense SA925(T).</title>
        <authorList>
            <person name="Sha S."/>
        </authorList>
    </citation>
    <scope>NUCLEOTIDE SEQUENCE [LARGE SCALE GENOMIC DNA]</scope>
    <source>
        <strain evidence="1 2">SA925</strain>
    </source>
</reference>
<dbReference type="Proteomes" id="UP000236327">
    <property type="component" value="Unassembled WGS sequence"/>
</dbReference>
<protein>
    <submittedName>
        <fullName evidence="1">Uncharacterized protein</fullName>
    </submittedName>
</protein>
<dbReference type="AlphaFoldDB" id="A0A2K2G4C1"/>
<name>A0A2K2G4C1_9SPHN</name>
<keyword evidence="2" id="KW-1185">Reference proteome</keyword>
<dbReference type="InterPro" id="IPR057463">
    <property type="entry name" value="Acb3"/>
</dbReference>
<sequence>MAFGKRRYRARWSDNDRYFGPFTYSRDDRHYRPFGIMLVSGKEEHLECSLRLRGFGHTLIVALPAIIKPYRQWVDTSHYEWSKSPAGGYWDEYRKEYGLSAVDGALHTHYGAQTHSSESTKSKVWFFPWKAWRHVRHSLYDLNGDHFATIPERGRRTKIGDGAWRNHWDAERALQDACPTSSFQFKDFDGELITATTRIEERQWKRGEGKFKWLSLLWPDKISRSLDLRFSSEVGRRKGSWKGGTVGHSIEMLPGELHEAAFKRYCDKQGLSFIRAVPKLAIV</sequence>